<keyword evidence="2" id="KW-1133">Transmembrane helix</keyword>
<feature type="transmembrane region" description="Helical" evidence="2">
    <location>
        <begin position="12"/>
        <end position="29"/>
    </location>
</feature>
<feature type="compositionally biased region" description="Basic and acidic residues" evidence="1">
    <location>
        <begin position="34"/>
        <end position="51"/>
    </location>
</feature>
<evidence type="ECO:0000313" key="4">
    <source>
        <dbReference type="Proteomes" id="UP000586918"/>
    </source>
</evidence>
<accession>A0A848DET2</accession>
<evidence type="ECO:0000256" key="2">
    <source>
        <dbReference type="SAM" id="Phobius"/>
    </source>
</evidence>
<keyword evidence="2" id="KW-0812">Transmembrane</keyword>
<name>A0A848DET2_9PSEU</name>
<dbReference type="Pfam" id="PF11666">
    <property type="entry name" value="DUF2933"/>
    <property type="match status" value="1"/>
</dbReference>
<protein>
    <submittedName>
        <fullName evidence="3">DUF2933 domain-containing protein</fullName>
    </submittedName>
</protein>
<dbReference type="Proteomes" id="UP000586918">
    <property type="component" value="Unassembled WGS sequence"/>
</dbReference>
<sequence length="62" mass="6627">MVFDVPVSNPVVLAAVLACPLMMIFMVAGGHRGGGRDRRDEPEHSMGDHTAIRGPAGREQGR</sequence>
<keyword evidence="2" id="KW-0472">Membrane</keyword>
<evidence type="ECO:0000256" key="1">
    <source>
        <dbReference type="SAM" id="MobiDB-lite"/>
    </source>
</evidence>
<dbReference type="InterPro" id="IPR021682">
    <property type="entry name" value="DUF2933"/>
</dbReference>
<gene>
    <name evidence="3" type="ORF">HF519_05770</name>
</gene>
<proteinExistence type="predicted"/>
<dbReference type="EMBL" id="JAAXKZ010000012">
    <property type="protein sequence ID" value="NMH91107.1"/>
    <property type="molecule type" value="Genomic_DNA"/>
</dbReference>
<evidence type="ECO:0000313" key="3">
    <source>
        <dbReference type="EMBL" id="NMH91107.1"/>
    </source>
</evidence>
<feature type="region of interest" description="Disordered" evidence="1">
    <location>
        <begin position="30"/>
        <end position="62"/>
    </location>
</feature>
<keyword evidence="4" id="KW-1185">Reference proteome</keyword>
<comment type="caution">
    <text evidence="3">The sequence shown here is derived from an EMBL/GenBank/DDBJ whole genome shotgun (WGS) entry which is preliminary data.</text>
</comment>
<dbReference type="AlphaFoldDB" id="A0A848DET2"/>
<reference evidence="3 4" key="1">
    <citation type="submission" date="2020-04" db="EMBL/GenBank/DDBJ databases">
        <authorList>
            <person name="Klaysubun C."/>
            <person name="Duangmal K."/>
            <person name="Lipun K."/>
        </authorList>
    </citation>
    <scope>NUCLEOTIDE SEQUENCE [LARGE SCALE GENOMIC DNA]</scope>
    <source>
        <strain evidence="3 4">DSM 45300</strain>
    </source>
</reference>
<organism evidence="3 4">
    <name type="scientific">Pseudonocardia bannensis</name>
    <dbReference type="NCBI Taxonomy" id="630973"/>
    <lineage>
        <taxon>Bacteria</taxon>
        <taxon>Bacillati</taxon>
        <taxon>Actinomycetota</taxon>
        <taxon>Actinomycetes</taxon>
        <taxon>Pseudonocardiales</taxon>
        <taxon>Pseudonocardiaceae</taxon>
        <taxon>Pseudonocardia</taxon>
    </lineage>
</organism>